<reference evidence="2 3" key="1">
    <citation type="submission" date="2023-07" db="EMBL/GenBank/DDBJ databases">
        <title>Sorghum-associated microbial communities from plants grown in Nebraska, USA.</title>
        <authorList>
            <person name="Schachtman D."/>
        </authorList>
    </citation>
    <scope>NUCLEOTIDE SEQUENCE [LARGE SCALE GENOMIC DNA]</scope>
    <source>
        <strain evidence="2 3">CC222</strain>
    </source>
</reference>
<dbReference type="RefSeq" id="WP_307304047.1">
    <property type="nucleotide sequence ID" value="NZ_JAUSRE010000002.1"/>
</dbReference>
<comment type="caution">
    <text evidence="2">The sequence shown here is derived from an EMBL/GenBank/DDBJ whole genome shotgun (WGS) entry which is preliminary data.</text>
</comment>
<dbReference type="InterPro" id="IPR003870">
    <property type="entry name" value="DUF222"/>
</dbReference>
<name>A0ABT9RP43_9MICC</name>
<gene>
    <name evidence="2" type="ORF">J2X98_000569</name>
</gene>
<dbReference type="Pfam" id="PF02720">
    <property type="entry name" value="DUF222"/>
    <property type="match status" value="1"/>
</dbReference>
<evidence type="ECO:0000313" key="2">
    <source>
        <dbReference type="EMBL" id="MDP9886999.1"/>
    </source>
</evidence>
<sequence length="488" mass="51558">METRAIVDAKGGAGLADAVTSLTAMVDELTGVLRVSSEAADSAHGVDSHDPLRELTGSRLDGLGVVARIEAATAAVKMRLLAEYAEAAAAMEAPAESAYESSAREVSLVAEIACVLTVGERAAAALLGEAHALTTALPAALDALQAGEISWQHARIIVDETSGLGTPAAAALEAHFLDPDAPNAARGAAAGELAPARFRRKVRAWRERHHPESLQSRHAKSVEDRRMEYSPDRDGMAWISLCLAADTASAIWNKTSAMARGLQGPDEPRTLTQLRADVAAGLLLGNSGELAGSVPSLRADVLVTVPVFSLLGATDEPAELDNYGPIPASMARALVSEGASSFYRVLVDPRDGAPLEIGRISYRLPEALKRWLRMRDGKCTFPGCSNPSQDNEADHLLAWEHGGATGISNLGQVCPKHHRLKHWSGWSPGPAAMNEPPGWISPAGRHYNAEQPDREPTLWPPGCLPETGCLPKEGSPLEAVIVDFLVAS</sequence>
<dbReference type="SMART" id="SM00507">
    <property type="entry name" value="HNHc"/>
    <property type="match status" value="1"/>
</dbReference>
<dbReference type="EMBL" id="JAUSRE010000002">
    <property type="protein sequence ID" value="MDP9886999.1"/>
    <property type="molecule type" value="Genomic_DNA"/>
</dbReference>
<evidence type="ECO:0000259" key="1">
    <source>
        <dbReference type="SMART" id="SM00507"/>
    </source>
</evidence>
<protein>
    <recommendedName>
        <fullName evidence="1">HNH nuclease domain-containing protein</fullName>
    </recommendedName>
</protein>
<feature type="domain" description="HNH nuclease" evidence="1">
    <location>
        <begin position="367"/>
        <end position="419"/>
    </location>
</feature>
<dbReference type="Proteomes" id="UP001226577">
    <property type="component" value="Unassembled WGS sequence"/>
</dbReference>
<keyword evidence="3" id="KW-1185">Reference proteome</keyword>
<proteinExistence type="predicted"/>
<evidence type="ECO:0000313" key="3">
    <source>
        <dbReference type="Proteomes" id="UP001226577"/>
    </source>
</evidence>
<dbReference type="InterPro" id="IPR003615">
    <property type="entry name" value="HNH_nuc"/>
</dbReference>
<accession>A0ABT9RP43</accession>
<organism evidence="2 3">
    <name type="scientific">Pseudarthrobacter enclensis</name>
    <dbReference type="NCBI Taxonomy" id="993070"/>
    <lineage>
        <taxon>Bacteria</taxon>
        <taxon>Bacillati</taxon>
        <taxon>Actinomycetota</taxon>
        <taxon>Actinomycetes</taxon>
        <taxon>Micrococcales</taxon>
        <taxon>Micrococcaceae</taxon>
        <taxon>Pseudarthrobacter</taxon>
    </lineage>
</organism>
<dbReference type="CDD" id="cd00085">
    <property type="entry name" value="HNHc"/>
    <property type="match status" value="1"/>
</dbReference>
<dbReference type="Gene3D" id="1.10.30.50">
    <property type="match status" value="1"/>
</dbReference>